<keyword evidence="1" id="KW-0812">Transmembrane</keyword>
<sequence>MEITIHIFSFAIFLIIAFGSVLIIQYVVVSKMFPVFNNYSLRKRTLIMVIVLFISIQIAMLLNK</sequence>
<name>A0A370V2U5_9ESCH</name>
<evidence type="ECO:0000313" key="3">
    <source>
        <dbReference type="Proteomes" id="UP000254454"/>
    </source>
</evidence>
<evidence type="ECO:0000313" key="2">
    <source>
        <dbReference type="EMBL" id="RDR23081.1"/>
    </source>
</evidence>
<accession>A0A370V2U5</accession>
<keyword evidence="1" id="KW-0472">Membrane</keyword>
<dbReference type="EMBL" id="QONO01000199">
    <property type="protein sequence ID" value="RDR23081.1"/>
    <property type="molecule type" value="Genomic_DNA"/>
</dbReference>
<protein>
    <submittedName>
        <fullName evidence="2">Uncharacterized protein</fullName>
    </submittedName>
</protein>
<dbReference type="AlphaFoldDB" id="A0A370V2U5"/>
<reference evidence="2 3" key="1">
    <citation type="submission" date="2018-06" db="EMBL/GenBank/DDBJ databases">
        <title>Recombination Drives Gene Content and Phenotype Evolution in Wild Type E. coli Strains.</title>
        <authorList>
            <person name="Field C.M."/>
            <person name="Silander O.K."/>
            <person name="Van Nimwegen E."/>
        </authorList>
    </citation>
    <scope>NUCLEOTIDE SEQUENCE [LARGE SCALE GENOMIC DNA]</scope>
    <source>
        <strain evidence="2 3">SC344</strain>
    </source>
</reference>
<evidence type="ECO:0000256" key="1">
    <source>
        <dbReference type="SAM" id="Phobius"/>
    </source>
</evidence>
<proteinExistence type="predicted"/>
<dbReference type="Proteomes" id="UP000254454">
    <property type="component" value="Unassembled WGS sequence"/>
</dbReference>
<organism evidence="2 3">
    <name type="scientific">Escherichia marmotae</name>
    <dbReference type="NCBI Taxonomy" id="1499973"/>
    <lineage>
        <taxon>Bacteria</taxon>
        <taxon>Pseudomonadati</taxon>
        <taxon>Pseudomonadota</taxon>
        <taxon>Gammaproteobacteria</taxon>
        <taxon>Enterobacterales</taxon>
        <taxon>Enterobacteriaceae</taxon>
        <taxon>Escherichia</taxon>
    </lineage>
</organism>
<gene>
    <name evidence="2" type="ORF">C4A13_04274</name>
</gene>
<feature type="transmembrane region" description="Helical" evidence="1">
    <location>
        <begin position="7"/>
        <end position="26"/>
    </location>
</feature>
<feature type="transmembrane region" description="Helical" evidence="1">
    <location>
        <begin position="46"/>
        <end position="63"/>
    </location>
</feature>
<keyword evidence="1" id="KW-1133">Transmembrane helix</keyword>
<comment type="caution">
    <text evidence="2">The sequence shown here is derived from an EMBL/GenBank/DDBJ whole genome shotgun (WGS) entry which is preliminary data.</text>
</comment>